<dbReference type="InterPro" id="IPR010987">
    <property type="entry name" value="Glutathione-S-Trfase_C-like"/>
</dbReference>
<dbReference type="NCBIfam" id="TIGR01262">
    <property type="entry name" value="maiA"/>
    <property type="match status" value="1"/>
</dbReference>
<dbReference type="SFLD" id="SFLDS00019">
    <property type="entry name" value="Glutathione_Transferase_(cytos"/>
    <property type="match status" value="1"/>
</dbReference>
<evidence type="ECO:0000259" key="5">
    <source>
        <dbReference type="PROSITE" id="PS50404"/>
    </source>
</evidence>
<dbReference type="InterPro" id="IPR040079">
    <property type="entry name" value="Glutathione_S-Trfase"/>
</dbReference>
<gene>
    <name evidence="7" type="ORF">CR513_22672</name>
</gene>
<dbReference type="InterPro" id="IPR036282">
    <property type="entry name" value="Glutathione-S-Trfase_C_sf"/>
</dbReference>
<dbReference type="PANTHER" id="PTHR42673:SF4">
    <property type="entry name" value="MALEYLACETOACETATE ISOMERASE"/>
    <property type="match status" value="1"/>
</dbReference>
<dbReference type="InterPro" id="IPR005955">
    <property type="entry name" value="GST_Zeta"/>
</dbReference>
<evidence type="ECO:0000256" key="1">
    <source>
        <dbReference type="ARBA" id="ARBA00010007"/>
    </source>
</evidence>
<proteinExistence type="inferred from homology"/>
<evidence type="ECO:0000256" key="3">
    <source>
        <dbReference type="ARBA" id="ARBA00022679"/>
    </source>
</evidence>
<dbReference type="GO" id="GO:0016034">
    <property type="term" value="F:maleylacetoacetate isomerase activity"/>
    <property type="evidence" value="ECO:0007669"/>
    <property type="project" value="TreeGrafter"/>
</dbReference>
<dbReference type="CDD" id="cd03042">
    <property type="entry name" value="GST_N_Zeta"/>
    <property type="match status" value="1"/>
</dbReference>
<name>A0A371GWS4_MUCPR</name>
<dbReference type="Pfam" id="PF02798">
    <property type="entry name" value="GST_N"/>
    <property type="match status" value="1"/>
</dbReference>
<dbReference type="GO" id="GO:0006749">
    <property type="term" value="P:glutathione metabolic process"/>
    <property type="evidence" value="ECO:0007669"/>
    <property type="project" value="TreeGrafter"/>
</dbReference>
<feature type="non-terminal residue" evidence="7">
    <location>
        <position position="1"/>
    </location>
</feature>
<evidence type="ECO:0000256" key="2">
    <source>
        <dbReference type="ARBA" id="ARBA00012452"/>
    </source>
</evidence>
<dbReference type="InterPro" id="IPR004045">
    <property type="entry name" value="Glutathione_S-Trfase_N"/>
</dbReference>
<dbReference type="SUPFAM" id="SSF47616">
    <property type="entry name" value="GST C-terminal domain-like"/>
    <property type="match status" value="1"/>
</dbReference>
<comment type="catalytic activity">
    <reaction evidence="4">
        <text>RX + glutathione = an S-substituted glutathione + a halide anion + H(+)</text>
        <dbReference type="Rhea" id="RHEA:16437"/>
        <dbReference type="ChEBI" id="CHEBI:15378"/>
        <dbReference type="ChEBI" id="CHEBI:16042"/>
        <dbReference type="ChEBI" id="CHEBI:17792"/>
        <dbReference type="ChEBI" id="CHEBI:57925"/>
        <dbReference type="ChEBI" id="CHEBI:90779"/>
        <dbReference type="EC" id="2.5.1.18"/>
    </reaction>
</comment>
<keyword evidence="3" id="KW-0808">Transferase</keyword>
<evidence type="ECO:0000259" key="6">
    <source>
        <dbReference type="PROSITE" id="PS50405"/>
    </source>
</evidence>
<dbReference type="Gene3D" id="3.40.30.10">
    <property type="entry name" value="Glutaredoxin"/>
    <property type="match status" value="1"/>
</dbReference>
<dbReference type="FunFam" id="3.40.30.10:FF:000100">
    <property type="entry name" value="Glutathione S-transferase Z1"/>
    <property type="match status" value="1"/>
</dbReference>
<dbReference type="AlphaFoldDB" id="A0A371GWS4"/>
<dbReference type="Proteomes" id="UP000257109">
    <property type="component" value="Unassembled WGS sequence"/>
</dbReference>
<accession>A0A371GWS4</accession>
<evidence type="ECO:0000313" key="8">
    <source>
        <dbReference type="Proteomes" id="UP000257109"/>
    </source>
</evidence>
<dbReference type="GO" id="GO:0005737">
    <property type="term" value="C:cytoplasm"/>
    <property type="evidence" value="ECO:0007669"/>
    <property type="project" value="InterPro"/>
</dbReference>
<dbReference type="STRING" id="157652.A0A371GWS4"/>
<feature type="non-terminal residue" evidence="7">
    <location>
        <position position="187"/>
    </location>
</feature>
<comment type="caution">
    <text evidence="7">The sequence shown here is derived from an EMBL/GenBank/DDBJ whole genome shotgun (WGS) entry which is preliminary data.</text>
</comment>
<feature type="domain" description="GST C-terminal" evidence="6">
    <location>
        <begin position="113"/>
        <end position="187"/>
    </location>
</feature>
<dbReference type="SUPFAM" id="SSF52833">
    <property type="entry name" value="Thioredoxin-like"/>
    <property type="match status" value="1"/>
</dbReference>
<dbReference type="EC" id="2.5.1.18" evidence="2"/>
<protein>
    <recommendedName>
        <fullName evidence="2">glutathione transferase</fullName>
        <ecNumber evidence="2">2.5.1.18</ecNumber>
    </recommendedName>
</protein>
<dbReference type="OrthoDB" id="4951845at2759"/>
<dbReference type="EMBL" id="QJKJ01004259">
    <property type="protein sequence ID" value="RDX94883.1"/>
    <property type="molecule type" value="Genomic_DNA"/>
</dbReference>
<dbReference type="PROSITE" id="PS50404">
    <property type="entry name" value="GST_NTER"/>
    <property type="match status" value="1"/>
</dbReference>
<sequence>GYSKWLVWYISDEVTTDPHCLFHQATHNLSLYSYWNSSCSFRVRIALNFKGIKYEYKAVDLLRGEQSDPEFLKLNPVGFVPVLVDGDVVIADSFAIIMYLEDKYPQNPLLPRDINVRAINFQVVSIVSSTIQPHQNLRLVNYIEEKVSPEETHRWTNSVIEEGFKALEKLLKDHRGRYATGDQVFLE</sequence>
<dbReference type="Gene3D" id="1.20.1050.10">
    <property type="match status" value="1"/>
</dbReference>
<reference evidence="7" key="1">
    <citation type="submission" date="2018-05" db="EMBL/GenBank/DDBJ databases">
        <title>Draft genome of Mucuna pruriens seed.</title>
        <authorList>
            <person name="Nnadi N.E."/>
            <person name="Vos R."/>
            <person name="Hasami M.H."/>
            <person name="Devisetty U.K."/>
            <person name="Aguiy J.C."/>
        </authorList>
    </citation>
    <scope>NUCLEOTIDE SEQUENCE [LARGE SCALE GENOMIC DNA]</scope>
    <source>
        <strain evidence="7">JCA_2017</strain>
    </source>
</reference>
<evidence type="ECO:0000256" key="4">
    <source>
        <dbReference type="ARBA" id="ARBA00047960"/>
    </source>
</evidence>
<dbReference type="SFLD" id="SFLDG00358">
    <property type="entry name" value="Main_(cytGST)"/>
    <property type="match status" value="1"/>
</dbReference>
<dbReference type="PANTHER" id="PTHR42673">
    <property type="entry name" value="MALEYLACETOACETATE ISOMERASE"/>
    <property type="match status" value="1"/>
</dbReference>
<evidence type="ECO:0000313" key="7">
    <source>
        <dbReference type="EMBL" id="RDX94883.1"/>
    </source>
</evidence>
<dbReference type="GO" id="GO:0006559">
    <property type="term" value="P:L-phenylalanine catabolic process"/>
    <property type="evidence" value="ECO:0007669"/>
    <property type="project" value="TreeGrafter"/>
</dbReference>
<dbReference type="InterPro" id="IPR036249">
    <property type="entry name" value="Thioredoxin-like_sf"/>
</dbReference>
<dbReference type="InterPro" id="IPR034333">
    <property type="entry name" value="GST_Zeta_N"/>
</dbReference>
<dbReference type="PROSITE" id="PS50405">
    <property type="entry name" value="GST_CTER"/>
    <property type="match status" value="1"/>
</dbReference>
<dbReference type="GO" id="GO:0004364">
    <property type="term" value="F:glutathione transferase activity"/>
    <property type="evidence" value="ECO:0007669"/>
    <property type="project" value="UniProtKB-EC"/>
</dbReference>
<feature type="domain" description="GST N-terminal" evidence="5">
    <location>
        <begin position="27"/>
        <end position="108"/>
    </location>
</feature>
<organism evidence="7 8">
    <name type="scientific">Mucuna pruriens</name>
    <name type="common">Velvet bean</name>
    <name type="synonym">Dolichos pruriens</name>
    <dbReference type="NCBI Taxonomy" id="157652"/>
    <lineage>
        <taxon>Eukaryota</taxon>
        <taxon>Viridiplantae</taxon>
        <taxon>Streptophyta</taxon>
        <taxon>Embryophyta</taxon>
        <taxon>Tracheophyta</taxon>
        <taxon>Spermatophyta</taxon>
        <taxon>Magnoliopsida</taxon>
        <taxon>eudicotyledons</taxon>
        <taxon>Gunneridae</taxon>
        <taxon>Pentapetalae</taxon>
        <taxon>rosids</taxon>
        <taxon>fabids</taxon>
        <taxon>Fabales</taxon>
        <taxon>Fabaceae</taxon>
        <taxon>Papilionoideae</taxon>
        <taxon>50 kb inversion clade</taxon>
        <taxon>NPAAA clade</taxon>
        <taxon>indigoferoid/millettioid clade</taxon>
        <taxon>Phaseoleae</taxon>
        <taxon>Mucuna</taxon>
    </lineage>
</organism>
<keyword evidence="8" id="KW-1185">Reference proteome</keyword>
<comment type="similarity">
    <text evidence="1">Belongs to the GST superfamily. Zeta family.</text>
</comment>